<keyword evidence="8" id="KW-1185">Reference proteome</keyword>
<dbReference type="PROSITE" id="PS50280">
    <property type="entry name" value="SET"/>
    <property type="match status" value="1"/>
</dbReference>
<dbReference type="SMART" id="SM00317">
    <property type="entry name" value="SET"/>
    <property type="match status" value="1"/>
</dbReference>
<dbReference type="GO" id="GO:0005634">
    <property type="term" value="C:nucleus"/>
    <property type="evidence" value="ECO:0007669"/>
    <property type="project" value="TreeGrafter"/>
</dbReference>
<keyword evidence="1" id="KW-0479">Metal-binding</keyword>
<dbReference type="PROSITE" id="PS50865">
    <property type="entry name" value="ZF_MYND_2"/>
    <property type="match status" value="1"/>
</dbReference>
<evidence type="ECO:0000256" key="3">
    <source>
        <dbReference type="ARBA" id="ARBA00022833"/>
    </source>
</evidence>
<evidence type="ECO:0008006" key="9">
    <source>
        <dbReference type="Google" id="ProtNLM"/>
    </source>
</evidence>
<accession>A0AAJ0DGZ4</accession>
<evidence type="ECO:0000256" key="1">
    <source>
        <dbReference type="ARBA" id="ARBA00022723"/>
    </source>
</evidence>
<dbReference type="Gene3D" id="2.170.270.10">
    <property type="entry name" value="SET domain"/>
    <property type="match status" value="1"/>
</dbReference>
<keyword evidence="3" id="KW-0862">Zinc</keyword>
<dbReference type="Pfam" id="PF01753">
    <property type="entry name" value="zf-MYND"/>
    <property type="match status" value="1"/>
</dbReference>
<dbReference type="Gene3D" id="6.10.140.2220">
    <property type="match status" value="1"/>
</dbReference>
<name>A0AAJ0DGZ4_9PEZI</name>
<comment type="caution">
    <text evidence="7">The sequence shown here is derived from an EMBL/GenBank/DDBJ whole genome shotgun (WGS) entry which is preliminary data.</text>
</comment>
<evidence type="ECO:0000259" key="6">
    <source>
        <dbReference type="PROSITE" id="PS50865"/>
    </source>
</evidence>
<dbReference type="InterPro" id="IPR002893">
    <property type="entry name" value="Znf_MYND"/>
</dbReference>
<evidence type="ECO:0000259" key="5">
    <source>
        <dbReference type="PROSITE" id="PS50280"/>
    </source>
</evidence>
<gene>
    <name evidence="7" type="ORF">LTR09_008886</name>
</gene>
<dbReference type="InterPro" id="IPR001214">
    <property type="entry name" value="SET_dom"/>
</dbReference>
<dbReference type="Gene3D" id="1.10.220.160">
    <property type="match status" value="1"/>
</dbReference>
<reference evidence="7" key="1">
    <citation type="submission" date="2023-04" db="EMBL/GenBank/DDBJ databases">
        <title>Black Yeasts Isolated from many extreme environments.</title>
        <authorList>
            <person name="Coleine C."/>
            <person name="Stajich J.E."/>
            <person name="Selbmann L."/>
        </authorList>
    </citation>
    <scope>NUCLEOTIDE SEQUENCE</scope>
    <source>
        <strain evidence="7">CCFEE 5312</strain>
    </source>
</reference>
<protein>
    <recommendedName>
        <fullName evidence="9">MYND-type zinc finger protein samB</fullName>
    </recommendedName>
</protein>
<dbReference type="InterPro" id="IPR046341">
    <property type="entry name" value="SET_dom_sf"/>
</dbReference>
<dbReference type="PANTHER" id="PTHR12197:SF251">
    <property type="entry name" value="EG:BACR7C10.4 PROTEIN"/>
    <property type="match status" value="1"/>
</dbReference>
<evidence type="ECO:0000256" key="2">
    <source>
        <dbReference type="ARBA" id="ARBA00022771"/>
    </source>
</evidence>
<organism evidence="7 8">
    <name type="scientific">Extremus antarcticus</name>
    <dbReference type="NCBI Taxonomy" id="702011"/>
    <lineage>
        <taxon>Eukaryota</taxon>
        <taxon>Fungi</taxon>
        <taxon>Dikarya</taxon>
        <taxon>Ascomycota</taxon>
        <taxon>Pezizomycotina</taxon>
        <taxon>Dothideomycetes</taxon>
        <taxon>Dothideomycetidae</taxon>
        <taxon>Mycosphaerellales</taxon>
        <taxon>Extremaceae</taxon>
        <taxon>Extremus</taxon>
    </lineage>
</organism>
<dbReference type="InterPro" id="IPR050869">
    <property type="entry name" value="H3K4_H4K5_MeTrfase"/>
</dbReference>
<dbReference type="PANTHER" id="PTHR12197">
    <property type="entry name" value="HISTONE-LYSINE N-METHYLTRANSFERASE SMYD"/>
    <property type="match status" value="1"/>
</dbReference>
<feature type="domain" description="MYND-type" evidence="6">
    <location>
        <begin position="51"/>
        <end position="103"/>
    </location>
</feature>
<dbReference type="EMBL" id="JAWDJX010000036">
    <property type="protein sequence ID" value="KAK3049966.1"/>
    <property type="molecule type" value="Genomic_DNA"/>
</dbReference>
<proteinExistence type="predicted"/>
<sequence length="542" mass="59365">MSFSSSTEAKSSSLGGRGLFATKQFQGGDVVVALDRPLVAVLDEQRVEDTCSWCFSWTELPVLSGAGVNQALKVNWCTGCKKVKYCSKKCQAQAWKAGHKQECKGLGAQSEHIPNLVHAAMQVLAGLDSGDSVYGEIQKMETHRDEFETLGPKKWDAMQLMAHTAVKFIGQKDDKANLDRAKMVICALMCNTSRLVTPTFDPLGLVLDPRTSVINHSCSPNAVVVFDGPKISVRALSNVPEGGEVYISYIDSSAPYGVRQAELRDQYFFICKCSKCKLGSTAPQDAFLETSPEFAERIKVIDGMIDQITEDPAWPRHILGQSTDMKRLSALQFYGYSYLESPDSQATGQTPASLRKAITILRNTGIWPVSRAPMPALYQQYAVACLGAKKYNEALVALIRLHILIDPVVYPQPHHPVRVVHAWTLATLTRAVSSEQDSPFCKALQACGVDLPILFLALLAEIHTQVPKSHGESSAFGQMVKGAWQTIMGPGGELAEQYSEQGVERPRQQQMLAEQINEMWPKVKAFAVDDALAAQIDEALAG</sequence>
<dbReference type="AlphaFoldDB" id="A0AAJ0DGZ4"/>
<dbReference type="GO" id="GO:0008270">
    <property type="term" value="F:zinc ion binding"/>
    <property type="evidence" value="ECO:0007669"/>
    <property type="project" value="UniProtKB-KW"/>
</dbReference>
<dbReference type="Pfam" id="PF00856">
    <property type="entry name" value="SET"/>
    <property type="match status" value="1"/>
</dbReference>
<evidence type="ECO:0000313" key="7">
    <source>
        <dbReference type="EMBL" id="KAK3049966.1"/>
    </source>
</evidence>
<dbReference type="Proteomes" id="UP001271007">
    <property type="component" value="Unassembled WGS sequence"/>
</dbReference>
<evidence type="ECO:0000256" key="4">
    <source>
        <dbReference type="PROSITE-ProRule" id="PRU00134"/>
    </source>
</evidence>
<feature type="domain" description="SET" evidence="5">
    <location>
        <begin position="1"/>
        <end position="250"/>
    </location>
</feature>
<evidence type="ECO:0000313" key="8">
    <source>
        <dbReference type="Proteomes" id="UP001271007"/>
    </source>
</evidence>
<keyword evidence="2 4" id="KW-0863">Zinc-finger</keyword>
<dbReference type="SUPFAM" id="SSF82199">
    <property type="entry name" value="SET domain"/>
    <property type="match status" value="1"/>
</dbReference>